<gene>
    <name evidence="2" type="ORF">PTSG_11233</name>
</gene>
<evidence type="ECO:0000313" key="2">
    <source>
        <dbReference type="EMBL" id="EGD81197.1"/>
    </source>
</evidence>
<evidence type="ECO:0008006" key="4">
    <source>
        <dbReference type="Google" id="ProtNLM"/>
    </source>
</evidence>
<dbReference type="RefSeq" id="XP_004987732.1">
    <property type="nucleotide sequence ID" value="XM_004987675.1"/>
</dbReference>
<accession>F2UST8</accession>
<name>F2UST8_SALR5</name>
<dbReference type="GeneID" id="16068256"/>
<dbReference type="KEGG" id="sre:PTSG_11233"/>
<feature type="signal peptide" evidence="1">
    <location>
        <begin position="1"/>
        <end position="21"/>
    </location>
</feature>
<organism evidence="3">
    <name type="scientific">Salpingoeca rosetta (strain ATCC 50818 / BSB-021)</name>
    <dbReference type="NCBI Taxonomy" id="946362"/>
    <lineage>
        <taxon>Eukaryota</taxon>
        <taxon>Choanoflagellata</taxon>
        <taxon>Craspedida</taxon>
        <taxon>Salpingoecidae</taxon>
        <taxon>Salpingoeca</taxon>
    </lineage>
</organism>
<dbReference type="Proteomes" id="UP000007799">
    <property type="component" value="Unassembled WGS sequence"/>
</dbReference>
<evidence type="ECO:0000256" key="1">
    <source>
        <dbReference type="SAM" id="SignalP"/>
    </source>
</evidence>
<dbReference type="EMBL" id="GL832996">
    <property type="protein sequence ID" value="EGD81197.1"/>
    <property type="molecule type" value="Genomic_DNA"/>
</dbReference>
<protein>
    <recommendedName>
        <fullName evidence="4">EGF-like domain-containing protein</fullName>
    </recommendedName>
</protein>
<sequence length="496" mass="50604">MKLALLLAALVAATLLSETLALGTCSSNGITSQSSCNSQCSGRSNCFCSFVDFNGATCSCASTSGFTFSCTDIGGSVVDDDDTPLFGGDDDDDSIFNYPSCSSDGVTSQSTCDNRCSGSSCFCYFTVVAGVTACSCADSSGSVYVCSDTSGATGSSSGDDDFFSGFSADDDLFPFGGDDDLSIQYSSCNADGVRSQSSCDSRCSGSNCFCYFVTYSGYNTCSCADLSGSVYVCTDIPGVPTSATSNDDDDAPSSSLVTDVLVTYLGERCRSSINNAVSSSLINCIANADTELAVFNDDDFADDDGDDGFPTPTELDGICRNRCVGQIFRSIQLLQADSCLPTISNIPSVDDDDNGILSGFAEFASFASYKDLLGLACTQGNGVYCSEVADAVSTLFDDPANFGAAQCQMIVGAGNCLGTLRAAFEANPDLFDLSGALTADLVIQQLSATCDTFGVSGVTEAASATEAPSSIASSSATTVSGVVAAVVTLAAAAIMA</sequence>
<keyword evidence="1" id="KW-0732">Signal</keyword>
<reference evidence="2" key="1">
    <citation type="submission" date="2009-08" db="EMBL/GenBank/DDBJ databases">
        <title>Annotation of Salpingoeca rosetta.</title>
        <authorList>
            <consortium name="The Broad Institute Genome Sequencing Platform"/>
            <person name="Russ C."/>
            <person name="Cuomo C."/>
            <person name="Burger G."/>
            <person name="Gray M.W."/>
            <person name="Holland P.W.H."/>
            <person name="King N."/>
            <person name="Lang F.B.F."/>
            <person name="Roger A.J."/>
            <person name="Ruiz-Trillo I."/>
            <person name="Young S.K."/>
            <person name="Zeng Q."/>
            <person name="Gargeya S."/>
            <person name="Alvarado L."/>
            <person name="Berlin A."/>
            <person name="Chapman S.B."/>
            <person name="Chen Z."/>
            <person name="Freedman E."/>
            <person name="Gellesch M."/>
            <person name="Goldberg J."/>
            <person name="Griggs A."/>
            <person name="Gujja S."/>
            <person name="Heilman E."/>
            <person name="Heiman D."/>
            <person name="Howarth C."/>
            <person name="Mehta T."/>
            <person name="Neiman D."/>
            <person name="Pearson M."/>
            <person name="Roberts A."/>
            <person name="Saif S."/>
            <person name="Shea T."/>
            <person name="Shenoy N."/>
            <person name="Sisk P."/>
            <person name="Stolte C."/>
            <person name="Sykes S."/>
            <person name="White J."/>
            <person name="Yandava C."/>
            <person name="Haas B."/>
            <person name="Nusbaum C."/>
            <person name="Birren B."/>
        </authorList>
    </citation>
    <scope>NUCLEOTIDE SEQUENCE [LARGE SCALE GENOMIC DNA]</scope>
    <source>
        <strain evidence="2">ATCC 50818</strain>
    </source>
</reference>
<keyword evidence="3" id="KW-1185">Reference proteome</keyword>
<dbReference type="InParanoid" id="F2UST8"/>
<feature type="chain" id="PRO_5003288011" description="EGF-like domain-containing protein" evidence="1">
    <location>
        <begin position="22"/>
        <end position="496"/>
    </location>
</feature>
<proteinExistence type="predicted"/>
<dbReference type="AlphaFoldDB" id="F2UST8"/>
<evidence type="ECO:0000313" key="3">
    <source>
        <dbReference type="Proteomes" id="UP000007799"/>
    </source>
</evidence>